<evidence type="ECO:0000313" key="4">
    <source>
        <dbReference type="EMBL" id="MBD8077956.1"/>
    </source>
</evidence>
<dbReference type="GO" id="GO:0005829">
    <property type="term" value="C:cytosol"/>
    <property type="evidence" value="ECO:0007669"/>
    <property type="project" value="TreeGrafter"/>
</dbReference>
<dbReference type="EC" id="3.2.1.-" evidence="4"/>
<evidence type="ECO:0000256" key="1">
    <source>
        <dbReference type="SAM" id="MobiDB-lite"/>
    </source>
</evidence>
<dbReference type="Pfam" id="PF07971">
    <property type="entry name" value="Glyco_hydro_92"/>
    <property type="match status" value="1"/>
</dbReference>
<evidence type="ECO:0000259" key="3">
    <source>
        <dbReference type="Pfam" id="PF17678"/>
    </source>
</evidence>
<accession>A0A927G6R1</accession>
<dbReference type="GO" id="GO:0005975">
    <property type="term" value="P:carbohydrate metabolic process"/>
    <property type="evidence" value="ECO:0007669"/>
    <property type="project" value="InterPro"/>
</dbReference>
<dbReference type="InterPro" id="IPR012939">
    <property type="entry name" value="Glyco_hydro_92"/>
</dbReference>
<keyword evidence="4" id="KW-0378">Hydrolase</keyword>
<sequence>MRDLTAVPDLPRRGSPPPRRTARRARSRTVGASITALAIAATSLVPLATTATAAEPGWVESPSQYVDPFVGTTNAGNTHPGAVAPFGMLAWGPDQSFYNGPTSGADAGKGTLRTASPSGYEYGRDTIRGFGLTHVSGAGCTGLSGDVPFFPVADELDVSPTAADAARRPYESGFSHDDESAAPGRYDVALDSGVDVSLAATTRAGSGEFTYPAGAPATMLVRTSDSLVGSSDADVTIDPETRTITGSVTSGNFCGPFTGDQILQHSYYTVHFVAQFDSDFAAWGTWEDDALEPGATDAQGGTGYTGGLDANGNAANGYPPAGKGSGAYVTFADGAGAGTQVGVRVGISYVSAENAAQNLATEIPDGTTHDEVALGTSDAWDAELSRASVAGGTDDERTTFYSALYHALLHPNVTSDVKGEYTGFDLATHEVPDGQDAQYATFSGWDVYRSQIQLLTLLDPDRGSDVAASLLAQANQNDGVWDRWTHNSGAVHVMAGDPSAIAVAAIRAFGGTDFPVEEAYDSLAQAARVPTDLDLSRRGWNVAVEGQRPSLDQFLEHGYYPEGCNAWGCANETLEMAAADHALATLASALGKDDDAAEFSARSQSWQNQFNPDATADGGYFQGRAADGTWTGGFDPASSNGFVEGTAAQYVWMVQHNPAGLFDAMGGRDAAVARLDGFFRDSSGAWRLTGSWDDNVHANMDNEPSIATPWLYNYAGVPSKTQETVRRTIEQLWLSSPDGVPNGPDGIPGNDDLGEMSSWLVFAAMGLYPQDPSQADLTVAAPLFPKVEVRRADGVTLSIDAPDAALGTPYITGMRVDGEATSRTFLPADAITHDTHVEYDLSATPDLTWGTGADDAPPSSRDGEQPYLASLSTARTQATPGGPTQAVTLTVHRFASSATEPVRYTVEAPDGLEPVTASGTVPVDEDGTGQVEITLRADRSLALGSYPVTVHLTSGDDVLADQSLQVDVVEQVSTLVSTGFEPGQPQAPANERLENTGFGDYCCSIGGVETKVQGGDARTGGQAVIYSARATQADAHASDVLLDVDTPVSGGETLRYWLRPQEDGGPFGDYVQDASRFAAVDLLFTDGTRLSDTGVQASNGAPLDALAQGGVLETDTWNEVAVVLPDEVGGRTVDKVLLTLSTGDVFATPGQQDGYLRGWVDDLSLTAPVPALEVTPATGVSVVPGDDGPVTLAHVTGGAGDSADDYTATMEWGDGSAPETVALAPGEDGYDVVTGHAYDASGSYAATVTVADADDVRVSSVVVVEVGESGVAVDVTASARCLAGTAFVAVRATNHDGDLVDVTLGTPYGSRVVSDVADGKNAYQSFSSRSTEIPAGTASVTVTASDGRQEVLTVAYDALSCG</sequence>
<feature type="domain" description="Glycosyl hydrolase family 92 N-terminal" evidence="3">
    <location>
        <begin position="65"/>
        <end position="348"/>
    </location>
</feature>
<comment type="caution">
    <text evidence="4">The sequence shown here is derived from an EMBL/GenBank/DDBJ whole genome shotgun (WGS) entry which is preliminary data.</text>
</comment>
<dbReference type="GO" id="GO:0016798">
    <property type="term" value="F:hydrolase activity, acting on glycosyl bonds"/>
    <property type="evidence" value="ECO:0007669"/>
    <property type="project" value="UniProtKB-KW"/>
</dbReference>
<dbReference type="SUPFAM" id="SSF48208">
    <property type="entry name" value="Six-hairpin glycosidases"/>
    <property type="match status" value="1"/>
</dbReference>
<evidence type="ECO:0000313" key="5">
    <source>
        <dbReference type="Proteomes" id="UP000610846"/>
    </source>
</evidence>
<gene>
    <name evidence="4" type="ORF">IF651_02655</name>
</gene>
<feature type="region of interest" description="Disordered" evidence="1">
    <location>
        <begin position="1"/>
        <end position="29"/>
    </location>
</feature>
<dbReference type="PANTHER" id="PTHR12143:SF39">
    <property type="entry name" value="SECRETED PROTEIN"/>
    <property type="match status" value="1"/>
</dbReference>
<dbReference type="InterPro" id="IPR008928">
    <property type="entry name" value="6-hairpin_glycosidase_sf"/>
</dbReference>
<dbReference type="GO" id="GO:0006516">
    <property type="term" value="P:glycoprotein catabolic process"/>
    <property type="evidence" value="ECO:0007669"/>
    <property type="project" value="TreeGrafter"/>
</dbReference>
<dbReference type="RefSeq" id="WP_191827487.1">
    <property type="nucleotide sequence ID" value="NZ_JACYHB010000001.1"/>
</dbReference>
<dbReference type="Gene3D" id="1.20.1610.10">
    <property type="entry name" value="alpha-1,2-mannosidases domains"/>
    <property type="match status" value="1"/>
</dbReference>
<dbReference type="InterPro" id="IPR005887">
    <property type="entry name" value="GH92_a_mannosidase_put"/>
</dbReference>
<organism evidence="4 5">
    <name type="scientific">Cellulosimicrobium arenosum</name>
    <dbReference type="NCBI Taxonomy" id="2708133"/>
    <lineage>
        <taxon>Bacteria</taxon>
        <taxon>Bacillati</taxon>
        <taxon>Actinomycetota</taxon>
        <taxon>Actinomycetes</taxon>
        <taxon>Micrococcales</taxon>
        <taxon>Promicromonosporaceae</taxon>
        <taxon>Cellulosimicrobium</taxon>
    </lineage>
</organism>
<proteinExistence type="predicted"/>
<protein>
    <submittedName>
        <fullName evidence="4">GH92 family glycosyl hydrolase</fullName>
        <ecNumber evidence="4">3.2.1.-</ecNumber>
    </submittedName>
</protein>
<reference evidence="4" key="2">
    <citation type="submission" date="2020-09" db="EMBL/GenBank/DDBJ databases">
        <authorList>
            <person name="Yu Y."/>
        </authorList>
    </citation>
    <scope>NUCLEOTIDE SEQUENCE</scope>
    <source>
        <strain evidence="4">KCTC 49039</strain>
    </source>
</reference>
<dbReference type="InterPro" id="IPR014718">
    <property type="entry name" value="GH-type_carb-bd"/>
</dbReference>
<feature type="region of interest" description="Disordered" evidence="1">
    <location>
        <begin position="846"/>
        <end position="866"/>
    </location>
</feature>
<dbReference type="Proteomes" id="UP000610846">
    <property type="component" value="Unassembled WGS sequence"/>
</dbReference>
<dbReference type="NCBIfam" id="TIGR01180">
    <property type="entry name" value="aman2_put"/>
    <property type="match status" value="1"/>
</dbReference>
<dbReference type="InterPro" id="IPR050883">
    <property type="entry name" value="PNGase"/>
</dbReference>
<feature type="domain" description="Glycosyl hydrolase family 92" evidence="2">
    <location>
        <begin position="354"/>
        <end position="842"/>
    </location>
</feature>
<reference evidence="4" key="1">
    <citation type="journal article" date="2018" name="Curr. Microbiol.">
        <title>Cellulosimicrobium arenosum sp. nov., Isolated from Marine Sediment Sand.</title>
        <authorList>
            <person name="Oh M."/>
            <person name="Kim J.H."/>
            <person name="Yoon J.H."/>
            <person name="Schumann P."/>
            <person name="Kim W."/>
        </authorList>
    </citation>
    <scope>NUCLEOTIDE SEQUENCE</scope>
    <source>
        <strain evidence="4">KCTC 49039</strain>
    </source>
</reference>
<name>A0A927G6R1_9MICO</name>
<dbReference type="Gene3D" id="2.70.98.10">
    <property type="match status" value="1"/>
</dbReference>
<dbReference type="PANTHER" id="PTHR12143">
    <property type="entry name" value="PEPTIDE N-GLYCANASE PNGASE -RELATED"/>
    <property type="match status" value="1"/>
</dbReference>
<keyword evidence="5" id="KW-1185">Reference proteome</keyword>
<dbReference type="Gene3D" id="1.20.1050.60">
    <property type="entry name" value="alpha-1,2-mannosidase"/>
    <property type="match status" value="1"/>
</dbReference>
<dbReference type="InterPro" id="IPR041371">
    <property type="entry name" value="GH92_N"/>
</dbReference>
<dbReference type="Pfam" id="PF17678">
    <property type="entry name" value="Glyco_hydro_92N"/>
    <property type="match status" value="1"/>
</dbReference>
<dbReference type="EMBL" id="JACYHB010000001">
    <property type="protein sequence ID" value="MBD8077956.1"/>
    <property type="molecule type" value="Genomic_DNA"/>
</dbReference>
<dbReference type="GO" id="GO:0030246">
    <property type="term" value="F:carbohydrate binding"/>
    <property type="evidence" value="ECO:0007669"/>
    <property type="project" value="InterPro"/>
</dbReference>
<dbReference type="Gene3D" id="3.30.2080.10">
    <property type="entry name" value="GH92 mannosidase domain"/>
    <property type="match status" value="1"/>
</dbReference>
<dbReference type="GO" id="GO:0000224">
    <property type="term" value="F:peptide-N4-(N-acetyl-beta-glucosaminyl)asparagine amidase activity"/>
    <property type="evidence" value="ECO:0007669"/>
    <property type="project" value="TreeGrafter"/>
</dbReference>
<evidence type="ECO:0000259" key="2">
    <source>
        <dbReference type="Pfam" id="PF07971"/>
    </source>
</evidence>
<keyword evidence="4" id="KW-0326">Glycosidase</keyword>